<keyword evidence="3" id="KW-0449">Lipoprotein</keyword>
<name>A0A2F0P758_SERMA</name>
<sequence length="455" mass="50306">MKIFSPLALSLAALLTAGCGNALKSDYRAPQVNYPTSWQHAAENAAPTPFDWRDFHDPELDRWLHQVMASNNDLAVAVLRLYRARLEAERVGISTAPDVNASLNSNINRPLSESSAWNKTSGATLSTSYEVDLWGKLARQRDAAEWASQASEQDLQTARLTLLANAATNYWRIGFLNQQIGVSQASIAYAKQTLRLANARYRAGSISALDVVNAEQNVLTQESRLLTLQHERQQALNEQAVLLGVPSGQTTIAPARLPTAAMPQISTGIPANVLSRRPDLSAKELRLRAALANVDEKRLQYYPAFRLTGSLGTSSSALLEFLRNPTGSLGAGLTLPFLQWRQMGVDIKIARNDYEQQVLEFRQALYKAMGDVNNALSLRAQLLAQEAQLQASLALARKSERLNEVRYRQGAVTITDWLNAQEQRRQAELAVDENRFAQYQNLAKIYLEFGGSSAL</sequence>
<dbReference type="AlphaFoldDB" id="A0A2F0P758"/>
<reference evidence="5" key="2">
    <citation type="journal article" date="2017" name="PLoS ONE">
        <title>Genomic and phenotypic characterisation of fluoroquinolone resistance mechanisms in Enterobacteriaceae in Durban, South Africa.</title>
        <authorList>
            <person name="Osei Sekyere J."/>
            <person name="Amoako D.G."/>
        </authorList>
    </citation>
    <scope>NUCLEOTIDE SEQUENCE</scope>
    <source>
        <strain evidence="5">945174350</strain>
    </source>
</reference>
<keyword evidence="3" id="KW-1134">Transmembrane beta strand</keyword>
<reference evidence="4 7" key="3">
    <citation type="submission" date="2018-05" db="EMBL/GenBank/DDBJ databases">
        <title>Klebsiella quasipneumonaiae provides a window into carbapenemase gene transfer, plasmid rearrangements and nosocomial acquisition from the hospital environment.</title>
        <authorList>
            <person name="Mathers A.J."/>
            <person name="Vegesana K."/>
            <person name="Stoesser N."/>
            <person name="Crook D."/>
            <person name="Vaughan A."/>
            <person name="Barry K."/>
            <person name="Parikh H."/>
            <person name="Sebra R."/>
            <person name="Kotay S."/>
            <person name="Walker A.S."/>
            <person name="Sheppard A.E."/>
        </authorList>
    </citation>
    <scope>NUCLEOTIDE SEQUENCE [LARGE SCALE GENOMIC DNA]</scope>
    <source>
        <strain evidence="4 7">CAV1761</strain>
    </source>
</reference>
<dbReference type="SUPFAM" id="SSF56954">
    <property type="entry name" value="Outer membrane efflux proteins (OEP)"/>
    <property type="match status" value="1"/>
</dbReference>
<dbReference type="Proteomes" id="UP000050489">
    <property type="component" value="Unassembled WGS sequence"/>
</dbReference>
<dbReference type="PROSITE" id="PS51257">
    <property type="entry name" value="PROKAR_LIPOPROTEIN"/>
    <property type="match status" value="1"/>
</dbReference>
<dbReference type="Gene3D" id="1.20.1600.10">
    <property type="entry name" value="Outer membrane efflux proteins (OEP)"/>
    <property type="match status" value="1"/>
</dbReference>
<dbReference type="PANTHER" id="PTHR30203:SF32">
    <property type="entry name" value="CATION EFFLUX SYSTEM PROTEIN CUSC"/>
    <property type="match status" value="1"/>
</dbReference>
<dbReference type="NCBIfam" id="TIGR01845">
    <property type="entry name" value="outer_NodT"/>
    <property type="match status" value="1"/>
</dbReference>
<dbReference type="InterPro" id="IPR003423">
    <property type="entry name" value="OMP_efflux"/>
</dbReference>
<evidence type="ECO:0000256" key="3">
    <source>
        <dbReference type="RuleBase" id="RU362097"/>
    </source>
</evidence>
<keyword evidence="3" id="KW-0812">Transmembrane</keyword>
<dbReference type="GO" id="GO:0015562">
    <property type="term" value="F:efflux transmembrane transporter activity"/>
    <property type="evidence" value="ECO:0007669"/>
    <property type="project" value="InterPro"/>
</dbReference>
<evidence type="ECO:0000313" key="4">
    <source>
        <dbReference type="EMBL" id="AWL67132.1"/>
    </source>
</evidence>
<gene>
    <name evidence="5" type="ORF">AN695_0207095</name>
    <name evidence="4" type="ORF">DKC05_05365</name>
</gene>
<organism evidence="5 6">
    <name type="scientific">Serratia marcescens</name>
    <dbReference type="NCBI Taxonomy" id="615"/>
    <lineage>
        <taxon>Bacteria</taxon>
        <taxon>Pseudomonadati</taxon>
        <taxon>Pseudomonadota</taxon>
        <taxon>Gammaproteobacteria</taxon>
        <taxon>Enterobacterales</taxon>
        <taxon>Yersiniaceae</taxon>
        <taxon>Serratia</taxon>
    </lineage>
</organism>
<keyword evidence="3" id="KW-0472">Membrane</keyword>
<accession>A0A2F0P758</accession>
<protein>
    <submittedName>
        <fullName evidence="5">RND transporter</fullName>
    </submittedName>
</protein>
<feature type="chain" id="PRO_5042298230" evidence="3">
    <location>
        <begin position="25"/>
        <end position="455"/>
    </location>
</feature>
<evidence type="ECO:0000256" key="1">
    <source>
        <dbReference type="ARBA" id="ARBA00004459"/>
    </source>
</evidence>
<dbReference type="Proteomes" id="UP000245399">
    <property type="component" value="Chromosome"/>
</dbReference>
<reference evidence="6" key="1">
    <citation type="submission" date="2016-04" db="EMBL/GenBank/DDBJ databases">
        <authorList>
            <person name="Osei Sekyere J."/>
            <person name="Sivertsen A."/>
            <person name="Pedersen A.T."/>
            <person name="Sundsfjord A."/>
        </authorList>
    </citation>
    <scope>NUCLEOTIDE SEQUENCE [LARGE SCALE GENOMIC DNA]</scope>
    <source>
        <strain evidence="6">945174350</strain>
    </source>
</reference>
<keyword evidence="3" id="KW-0732">Signal</keyword>
<proteinExistence type="inferred from homology"/>
<dbReference type="RefSeq" id="WP_038875402.1">
    <property type="nucleotide sequence ID" value="NZ_CABMHU010000032.1"/>
</dbReference>
<dbReference type="EMBL" id="LJEX02000147">
    <property type="protein sequence ID" value="OCO79906.1"/>
    <property type="molecule type" value="Genomic_DNA"/>
</dbReference>
<dbReference type="GO" id="GO:0009279">
    <property type="term" value="C:cell outer membrane"/>
    <property type="evidence" value="ECO:0007669"/>
    <property type="project" value="UniProtKB-SubCell"/>
</dbReference>
<evidence type="ECO:0000313" key="7">
    <source>
        <dbReference type="Proteomes" id="UP000245399"/>
    </source>
</evidence>
<evidence type="ECO:0000313" key="6">
    <source>
        <dbReference type="Proteomes" id="UP000050489"/>
    </source>
</evidence>
<dbReference type="Pfam" id="PF02321">
    <property type="entry name" value="OEP"/>
    <property type="match status" value="2"/>
</dbReference>
<evidence type="ECO:0000256" key="2">
    <source>
        <dbReference type="ARBA" id="ARBA00007613"/>
    </source>
</evidence>
<dbReference type="EMBL" id="CP029449">
    <property type="protein sequence ID" value="AWL67132.1"/>
    <property type="molecule type" value="Genomic_DNA"/>
</dbReference>
<feature type="signal peptide" evidence="3">
    <location>
        <begin position="1"/>
        <end position="24"/>
    </location>
</feature>
<dbReference type="PANTHER" id="PTHR30203">
    <property type="entry name" value="OUTER MEMBRANE CATION EFFLUX PROTEIN"/>
    <property type="match status" value="1"/>
</dbReference>
<evidence type="ECO:0000313" key="5">
    <source>
        <dbReference type="EMBL" id="OCO79906.1"/>
    </source>
</evidence>
<keyword evidence="3" id="KW-0564">Palmitate</keyword>
<comment type="similarity">
    <text evidence="2 3">Belongs to the outer membrane factor (OMF) (TC 1.B.17) family.</text>
</comment>
<dbReference type="InterPro" id="IPR010131">
    <property type="entry name" value="MdtP/NodT-like"/>
</dbReference>
<comment type="subcellular location">
    <subcellularLocation>
        <location evidence="1 3">Cell outer membrane</location>
        <topology evidence="1 3">Lipid-anchor</topology>
    </subcellularLocation>
</comment>
<dbReference type="Gene3D" id="2.20.200.10">
    <property type="entry name" value="Outer membrane efflux proteins (OEP)"/>
    <property type="match status" value="1"/>
</dbReference>